<dbReference type="InterPro" id="IPR052909">
    <property type="entry name" value="Transposase_6_like"/>
</dbReference>
<proteinExistence type="predicted"/>
<feature type="non-terminal residue" evidence="1">
    <location>
        <position position="1"/>
    </location>
</feature>
<accession>A0A2M8DCR2</accession>
<evidence type="ECO:0000313" key="2">
    <source>
        <dbReference type="Proteomes" id="UP000229706"/>
    </source>
</evidence>
<sequence>WDELPVKYGSPMTCWRRLKNWQKLGVWKSIWKKLLVMLEKEGKIEWEVSFLDGTFAPAKKGDSK</sequence>
<organism evidence="1 2">
    <name type="scientific">Candidatus Roizmanbacteria bacterium CG_4_9_14_0_8_um_filter_34_12</name>
    <dbReference type="NCBI Taxonomy" id="1974840"/>
    <lineage>
        <taxon>Bacteria</taxon>
        <taxon>Candidatus Roizmaniibacteriota</taxon>
    </lineage>
</organism>
<dbReference type="EMBL" id="PFTH01000110">
    <property type="protein sequence ID" value="PJB88207.1"/>
    <property type="molecule type" value="Genomic_DNA"/>
</dbReference>
<comment type="caution">
    <text evidence="1">The sequence shown here is derived from an EMBL/GenBank/DDBJ whole genome shotgun (WGS) entry which is preliminary data.</text>
</comment>
<protein>
    <submittedName>
        <fullName evidence="1">DDE transposase</fullName>
    </submittedName>
</protein>
<dbReference type="PANTHER" id="PTHR46637">
    <property type="entry name" value="TIS1421-TRANSPOSASE PROTEIN A"/>
    <property type="match status" value="1"/>
</dbReference>
<name>A0A2M8DCR2_9BACT</name>
<reference evidence="2" key="1">
    <citation type="submission" date="2017-09" db="EMBL/GenBank/DDBJ databases">
        <title>Depth-based differentiation of microbial function through sediment-hosted aquifers and enrichment of novel symbionts in the deep terrestrial subsurface.</title>
        <authorList>
            <person name="Probst A.J."/>
            <person name="Ladd B."/>
            <person name="Jarett J.K."/>
            <person name="Geller-Mcgrath D.E."/>
            <person name="Sieber C.M.K."/>
            <person name="Emerson J.B."/>
            <person name="Anantharaman K."/>
            <person name="Thomas B.C."/>
            <person name="Malmstrom R."/>
            <person name="Stieglmeier M."/>
            <person name="Klingl A."/>
            <person name="Woyke T."/>
            <person name="Ryan C.M."/>
            <person name="Banfield J.F."/>
        </authorList>
    </citation>
    <scope>NUCLEOTIDE SEQUENCE [LARGE SCALE GENOMIC DNA]</scope>
</reference>
<gene>
    <name evidence="1" type="ORF">CO083_02950</name>
</gene>
<evidence type="ECO:0000313" key="1">
    <source>
        <dbReference type="EMBL" id="PJB88207.1"/>
    </source>
</evidence>
<dbReference type="Proteomes" id="UP000229706">
    <property type="component" value="Unassembled WGS sequence"/>
</dbReference>
<dbReference type="PANTHER" id="PTHR46637:SF1">
    <property type="entry name" value="BLL5188 PROTEIN"/>
    <property type="match status" value="1"/>
</dbReference>
<dbReference type="AlphaFoldDB" id="A0A2M8DCR2"/>